<dbReference type="PROSITE" id="PS01069">
    <property type="entry name" value="DAGK_PROKAR"/>
    <property type="match status" value="1"/>
</dbReference>
<evidence type="ECO:0000256" key="19">
    <source>
        <dbReference type="SAM" id="Phobius"/>
    </source>
</evidence>
<feature type="binding site" evidence="17">
    <location>
        <begin position="91"/>
        <end position="93"/>
    </location>
    <ligand>
        <name>ATP</name>
        <dbReference type="ChEBI" id="CHEBI:30616"/>
    </ligand>
</feature>
<gene>
    <name evidence="20" type="ORF">SAMN05216565_106123</name>
</gene>
<evidence type="ECO:0000256" key="2">
    <source>
        <dbReference type="ARBA" id="ARBA00005967"/>
    </source>
</evidence>
<dbReference type="InterPro" id="IPR033717">
    <property type="entry name" value="UDPK"/>
</dbReference>
<proteinExistence type="inferred from homology"/>
<dbReference type="GO" id="GO:0008654">
    <property type="term" value="P:phospholipid biosynthetic process"/>
    <property type="evidence" value="ECO:0007669"/>
    <property type="project" value="UniProtKB-KW"/>
</dbReference>
<dbReference type="GO" id="GO:0005524">
    <property type="term" value="F:ATP binding"/>
    <property type="evidence" value="ECO:0007669"/>
    <property type="project" value="UniProtKB-KW"/>
</dbReference>
<dbReference type="GO" id="GO:0046872">
    <property type="term" value="F:metal ion binding"/>
    <property type="evidence" value="ECO:0007669"/>
    <property type="project" value="UniProtKB-KW"/>
</dbReference>
<dbReference type="AlphaFoldDB" id="A0A1H0VAT8"/>
<feature type="binding site" evidence="17">
    <location>
        <position position="15"/>
    </location>
    <ligand>
        <name>ATP</name>
        <dbReference type="ChEBI" id="CHEBI:30616"/>
    </ligand>
</feature>
<reference evidence="21" key="1">
    <citation type="submission" date="2016-10" db="EMBL/GenBank/DDBJ databases">
        <authorList>
            <person name="Varghese N."/>
            <person name="Submissions S."/>
        </authorList>
    </citation>
    <scope>NUCLEOTIDE SEQUENCE [LARGE SCALE GENOMIC DNA]</scope>
    <source>
        <strain evidence="21">IBRC-M10078</strain>
    </source>
</reference>
<dbReference type="GO" id="GO:0005886">
    <property type="term" value="C:plasma membrane"/>
    <property type="evidence" value="ECO:0007669"/>
    <property type="project" value="UniProtKB-SubCell"/>
</dbReference>
<accession>A0A1H0VAT8</accession>
<dbReference type="Proteomes" id="UP000199159">
    <property type="component" value="Unassembled WGS sequence"/>
</dbReference>
<feature type="binding site" evidence="17">
    <location>
        <position position="82"/>
    </location>
    <ligand>
        <name>ATP</name>
        <dbReference type="ChEBI" id="CHEBI:30616"/>
    </ligand>
</feature>
<dbReference type="RefSeq" id="WP_090855074.1">
    <property type="nucleotide sequence ID" value="NZ_FNJU01000006.1"/>
</dbReference>
<feature type="binding site" evidence="16">
    <location>
        <position position="75"/>
    </location>
    <ligand>
        <name>substrate</name>
    </ligand>
</feature>
<dbReference type="CDD" id="cd14265">
    <property type="entry name" value="UDPK_IM_like"/>
    <property type="match status" value="1"/>
</dbReference>
<organism evidence="20 21">
    <name type="scientific">Litchfieldia salsa</name>
    <dbReference type="NCBI Taxonomy" id="930152"/>
    <lineage>
        <taxon>Bacteria</taxon>
        <taxon>Bacillati</taxon>
        <taxon>Bacillota</taxon>
        <taxon>Bacilli</taxon>
        <taxon>Bacillales</taxon>
        <taxon>Bacillaceae</taxon>
        <taxon>Litchfieldia</taxon>
    </lineage>
</organism>
<evidence type="ECO:0000256" key="3">
    <source>
        <dbReference type="ARBA" id="ARBA00022475"/>
    </source>
</evidence>
<keyword evidence="4" id="KW-0444">Lipid biosynthesis</keyword>
<evidence type="ECO:0000256" key="4">
    <source>
        <dbReference type="ARBA" id="ARBA00022516"/>
    </source>
</evidence>
<dbReference type="OrthoDB" id="9789934at2"/>
<feature type="transmembrane region" description="Helical" evidence="19">
    <location>
        <begin position="61"/>
        <end position="81"/>
    </location>
</feature>
<dbReference type="InterPro" id="IPR000829">
    <property type="entry name" value="DAGK"/>
</dbReference>
<evidence type="ECO:0000256" key="16">
    <source>
        <dbReference type="PIRSR" id="PIRSR600829-2"/>
    </source>
</evidence>
<feature type="binding site" evidence="17">
    <location>
        <position position="34"/>
    </location>
    <ligand>
        <name>ATP</name>
        <dbReference type="ChEBI" id="CHEBI:30616"/>
    </ligand>
</feature>
<dbReference type="STRING" id="930152.SAMN05216565_106123"/>
<feature type="transmembrane region" description="Helical" evidence="19">
    <location>
        <begin position="37"/>
        <end position="55"/>
    </location>
</feature>
<feature type="binding site" evidence="16">
    <location>
        <position position="15"/>
    </location>
    <ligand>
        <name>substrate</name>
    </ligand>
</feature>
<keyword evidence="6 19" id="KW-0812">Transmembrane</keyword>
<feature type="transmembrane region" description="Helical" evidence="19">
    <location>
        <begin position="102"/>
        <end position="126"/>
    </location>
</feature>
<evidence type="ECO:0000313" key="21">
    <source>
        <dbReference type="Proteomes" id="UP000199159"/>
    </source>
</evidence>
<name>A0A1H0VAT8_9BACI</name>
<evidence type="ECO:0000256" key="7">
    <source>
        <dbReference type="ARBA" id="ARBA00022741"/>
    </source>
</evidence>
<dbReference type="PANTHER" id="PTHR34299">
    <property type="entry name" value="DIACYLGLYCEROL KINASE"/>
    <property type="match status" value="1"/>
</dbReference>
<keyword evidence="9 17" id="KW-0067">ATP-binding</keyword>
<evidence type="ECO:0000256" key="14">
    <source>
        <dbReference type="ARBA" id="ARBA00023264"/>
    </source>
</evidence>
<keyword evidence="7 17" id="KW-0547">Nucleotide-binding</keyword>
<evidence type="ECO:0000256" key="9">
    <source>
        <dbReference type="ARBA" id="ARBA00022840"/>
    </source>
</evidence>
<feature type="binding site" evidence="17">
    <location>
        <begin position="100"/>
        <end position="101"/>
    </location>
    <ligand>
        <name>ATP</name>
        <dbReference type="ChEBI" id="CHEBI:30616"/>
    </ligand>
</feature>
<evidence type="ECO:0000256" key="6">
    <source>
        <dbReference type="ARBA" id="ARBA00022692"/>
    </source>
</evidence>
<keyword evidence="10 19" id="KW-1133">Transmembrane helix</keyword>
<dbReference type="Pfam" id="PF01219">
    <property type="entry name" value="DAGK_prokar"/>
    <property type="match status" value="1"/>
</dbReference>
<evidence type="ECO:0000256" key="10">
    <source>
        <dbReference type="ARBA" id="ARBA00022989"/>
    </source>
</evidence>
<comment type="similarity">
    <text evidence="2">Belongs to the bacterial diacylglycerol kinase family.</text>
</comment>
<protein>
    <submittedName>
        <fullName evidence="20">Undecaprenol kinase</fullName>
    </submittedName>
</protein>
<evidence type="ECO:0000313" key="20">
    <source>
        <dbReference type="EMBL" id="SDP75206.1"/>
    </source>
</evidence>
<keyword evidence="12 19" id="KW-0472">Membrane</keyword>
<keyword evidence="11" id="KW-0443">Lipid metabolism</keyword>
<evidence type="ECO:0000256" key="8">
    <source>
        <dbReference type="ARBA" id="ARBA00022777"/>
    </source>
</evidence>
<evidence type="ECO:0000256" key="12">
    <source>
        <dbReference type="ARBA" id="ARBA00023136"/>
    </source>
</evidence>
<dbReference type="Gene3D" id="1.10.287.3610">
    <property type="match status" value="1"/>
</dbReference>
<evidence type="ECO:0000256" key="18">
    <source>
        <dbReference type="PIRSR" id="PIRSR600829-4"/>
    </source>
</evidence>
<keyword evidence="14" id="KW-1208">Phospholipid metabolism</keyword>
<comment type="cofactor">
    <cofactor evidence="18">
        <name>Mg(2+)</name>
        <dbReference type="ChEBI" id="CHEBI:18420"/>
    </cofactor>
    <text evidence="18">Mn(2+), Zn(2+), Cd(2+) and Co(2+) support activity to lesser extents.</text>
</comment>
<feature type="active site" description="Proton acceptor" evidence="15">
    <location>
        <position position="75"/>
    </location>
</feature>
<keyword evidence="18" id="KW-0460">Magnesium</keyword>
<sequence length="134" mass="15143">MLMDSQDKNKNEWSRLINSFGFALNGLKNAIMKERNLQIHISVAVLVVILGAFFQLSYSDWALLVIVIGGMFTLELVNTSIERLVDLVTMEFHPLAKLAKDISAAAVFVFSLTAVVVGFLIFYPYMLEWFMGNF</sequence>
<dbReference type="PANTHER" id="PTHR34299:SF1">
    <property type="entry name" value="DIACYLGLYCEROL KINASE"/>
    <property type="match status" value="1"/>
</dbReference>
<keyword evidence="21" id="KW-1185">Reference proteome</keyword>
<evidence type="ECO:0000256" key="1">
    <source>
        <dbReference type="ARBA" id="ARBA00004651"/>
    </source>
</evidence>
<evidence type="ECO:0000256" key="17">
    <source>
        <dbReference type="PIRSR" id="PIRSR600829-3"/>
    </source>
</evidence>
<keyword evidence="3" id="KW-1003">Cell membrane</keyword>
<keyword evidence="8 20" id="KW-0418">Kinase</keyword>
<keyword evidence="18" id="KW-0479">Metal-binding</keyword>
<comment type="subcellular location">
    <subcellularLocation>
        <location evidence="1">Cell membrane</location>
        <topology evidence="1">Multi-pass membrane protein</topology>
    </subcellularLocation>
</comment>
<dbReference type="GO" id="GO:0016301">
    <property type="term" value="F:kinase activity"/>
    <property type="evidence" value="ECO:0007669"/>
    <property type="project" value="UniProtKB-KW"/>
</dbReference>
<dbReference type="InterPro" id="IPR036945">
    <property type="entry name" value="DAGK_sf"/>
</dbReference>
<dbReference type="EMBL" id="FNJU01000006">
    <property type="protein sequence ID" value="SDP75206.1"/>
    <property type="molecule type" value="Genomic_DNA"/>
</dbReference>
<evidence type="ECO:0000256" key="13">
    <source>
        <dbReference type="ARBA" id="ARBA00023209"/>
    </source>
</evidence>
<feature type="binding site" evidence="18">
    <location>
        <position position="34"/>
    </location>
    <ligand>
        <name>a divalent metal cation</name>
        <dbReference type="ChEBI" id="CHEBI:60240"/>
    </ligand>
</feature>
<evidence type="ECO:0000256" key="11">
    <source>
        <dbReference type="ARBA" id="ARBA00023098"/>
    </source>
</evidence>
<evidence type="ECO:0000256" key="15">
    <source>
        <dbReference type="PIRSR" id="PIRSR600829-1"/>
    </source>
</evidence>
<feature type="binding site" evidence="18">
    <location>
        <position position="82"/>
    </location>
    <ligand>
        <name>a divalent metal cation</name>
        <dbReference type="ChEBI" id="CHEBI:60240"/>
    </ligand>
</feature>
<evidence type="ECO:0000256" key="5">
    <source>
        <dbReference type="ARBA" id="ARBA00022679"/>
    </source>
</evidence>
<keyword evidence="13" id="KW-0594">Phospholipid biosynthesis</keyword>
<keyword evidence="5" id="KW-0808">Transferase</keyword>